<reference evidence="2 3" key="1">
    <citation type="journal article" date="2015" name="J. Biotechnol.">
        <title>Complete genome sequence of a malodorant-producing acetogen, Clostridium scatologenes ATCC 25775(T).</title>
        <authorList>
            <person name="Zhu Z."/>
            <person name="Guo T."/>
            <person name="Zheng H."/>
            <person name="Song T."/>
            <person name="Ouyang P."/>
            <person name="Xie J."/>
        </authorList>
    </citation>
    <scope>NUCLEOTIDE SEQUENCE [LARGE SCALE GENOMIC DNA]</scope>
    <source>
        <strain evidence="2 3">ATCC 25775</strain>
    </source>
</reference>
<dbReference type="InterPro" id="IPR041519">
    <property type="entry name" value="HEPN_RiboL-PSP"/>
</dbReference>
<dbReference type="Pfam" id="PF18735">
    <property type="entry name" value="HEPN_RiboL-PSP"/>
    <property type="match status" value="1"/>
</dbReference>
<feature type="domain" description="RiboL-PSP-HEPN" evidence="1">
    <location>
        <begin position="16"/>
        <end position="211"/>
    </location>
</feature>
<keyword evidence="3" id="KW-1185">Reference proteome</keyword>
<protein>
    <recommendedName>
        <fullName evidence="1">RiboL-PSP-HEPN domain-containing protein</fullName>
    </recommendedName>
</protein>
<accession>A0A0E3GSM0</accession>
<name>A0A0E3GSM0_CLOSL</name>
<evidence type="ECO:0000313" key="3">
    <source>
        <dbReference type="Proteomes" id="UP000033115"/>
    </source>
</evidence>
<dbReference type="HOGENOM" id="CLU_100981_1_0_9"/>
<evidence type="ECO:0000259" key="1">
    <source>
        <dbReference type="Pfam" id="PF18735"/>
    </source>
</evidence>
<dbReference type="EMBL" id="CP009933">
    <property type="protein sequence ID" value="AKA72306.1"/>
    <property type="molecule type" value="Genomic_DNA"/>
</dbReference>
<dbReference type="STRING" id="1548.CSCA_5181"/>
<sequence length="223" mass="26397">MAKYTIEKLQDKLDKNISYRKKELTVIKTMVQQSQNNIISTNIRIAIVMLYAHWEGFIKVAAREFLKYLNDMNIYCYDMKENFITLSIKTVIRDCGKSLKTEKYNEITRELMKSRYRLFKVDPSNKLIIDTESNLSYPVLKDILFALGLEYSKYELKKNYINENLIDKRNAIAHGELIEIKSDDFDESKHEFEELYKEIIGLMNLFKEQIMDAAVHKSYLKIS</sequence>
<dbReference type="AlphaFoldDB" id="A0A0E3GSM0"/>
<dbReference type="RefSeq" id="WP_026366493.1">
    <property type="nucleotide sequence ID" value="NZ_CP009933.1"/>
</dbReference>
<dbReference type="KEGG" id="csq:CSCA_5181"/>
<dbReference type="Proteomes" id="UP000033115">
    <property type="component" value="Chromosome"/>
</dbReference>
<gene>
    <name evidence="2" type="ORF">CSCA_5181</name>
</gene>
<proteinExistence type="predicted"/>
<evidence type="ECO:0000313" key="2">
    <source>
        <dbReference type="EMBL" id="AKA72306.1"/>
    </source>
</evidence>
<organism evidence="2 3">
    <name type="scientific">Clostridium scatologenes</name>
    <dbReference type="NCBI Taxonomy" id="1548"/>
    <lineage>
        <taxon>Bacteria</taxon>
        <taxon>Bacillati</taxon>
        <taxon>Bacillota</taxon>
        <taxon>Clostridia</taxon>
        <taxon>Eubacteriales</taxon>
        <taxon>Clostridiaceae</taxon>
        <taxon>Clostridium</taxon>
    </lineage>
</organism>